<dbReference type="Pfam" id="PF07995">
    <property type="entry name" value="GSDH"/>
    <property type="match status" value="1"/>
</dbReference>
<organism evidence="2 3">
    <name type="scientific">Bdellovibrio bacteriovorus</name>
    <dbReference type="NCBI Taxonomy" id="959"/>
    <lineage>
        <taxon>Bacteria</taxon>
        <taxon>Pseudomonadati</taxon>
        <taxon>Bdellovibrionota</taxon>
        <taxon>Bdellovibrionia</taxon>
        <taxon>Bdellovibrionales</taxon>
        <taxon>Pseudobdellovibrionaceae</taxon>
        <taxon>Bdellovibrio</taxon>
    </lineage>
</organism>
<dbReference type="RefSeq" id="WP_063243683.1">
    <property type="nucleotide sequence ID" value="NZ_LUKF01000014.1"/>
</dbReference>
<proteinExistence type="predicted"/>
<protein>
    <submittedName>
        <fullName evidence="2">Aldose sugar dehydrogenase</fullName>
    </submittedName>
</protein>
<evidence type="ECO:0000313" key="2">
    <source>
        <dbReference type="EMBL" id="KYG63321.1"/>
    </source>
</evidence>
<comment type="caution">
    <text evidence="2">The sequence shown here is derived from an EMBL/GenBank/DDBJ whole genome shotgun (WGS) entry which is preliminary data.</text>
</comment>
<dbReference type="SUPFAM" id="SSF50952">
    <property type="entry name" value="Soluble quinoprotein glucose dehydrogenase"/>
    <property type="match status" value="1"/>
</dbReference>
<name>A0A150WHY6_BDEBC</name>
<dbReference type="InterPro" id="IPR011042">
    <property type="entry name" value="6-blade_b-propeller_TolB-like"/>
</dbReference>
<dbReference type="OrthoDB" id="9770043at2"/>
<feature type="domain" description="Glucose/Sorbosone dehydrogenase" evidence="1">
    <location>
        <begin position="46"/>
        <end position="395"/>
    </location>
</feature>
<dbReference type="InterPro" id="IPR011041">
    <property type="entry name" value="Quinoprot_gluc/sorb_DH_b-prop"/>
</dbReference>
<dbReference type="InterPro" id="IPR012938">
    <property type="entry name" value="Glc/Sorbosone_DH"/>
</dbReference>
<dbReference type="EMBL" id="LUKF01000014">
    <property type="protein sequence ID" value="KYG63321.1"/>
    <property type="molecule type" value="Genomic_DNA"/>
</dbReference>
<sequence>MSLKKLLIAYVVLQAACANGSSNGGEESLGSSREPTLVKTNFMTGLQNPWDLTFLPDGTMFFTEKCRGLSMRKTDGSIVRLFGTTGSSLVANDLFCEGQSGVHGVALDPNFASNRLIYVYMASNLSSPRTNRVVKLTLSEDLSTALNRTDIITDISYKNAANNWGGAGSHSGGRIRFDGNGYLYVTTGDNHNGPLPQDVTKLGGKVLRVDTNGTGIPGNNSPSGGDPRIFTFGHRNVQGITFHPATGQPYIAEHGPNHSDEVTRLTPGGNGGWDPKPEPGVTCADNYCGYISNKPSGIPTPMTDVEKFPNALRPTVVYADSQGMGPATFLTGAKWRAWEGNLAVGMMAAQRMDVFYLNSSGEREATTTATLPSARMRSLVIGPDSNLYIATDGGQIWKVEPQ</sequence>
<gene>
    <name evidence="2" type="ORF">AZI85_04625</name>
</gene>
<dbReference type="Gene3D" id="2.120.10.30">
    <property type="entry name" value="TolB, C-terminal domain"/>
    <property type="match status" value="1"/>
</dbReference>
<accession>A0A150WHY6</accession>
<evidence type="ECO:0000259" key="1">
    <source>
        <dbReference type="Pfam" id="PF07995"/>
    </source>
</evidence>
<dbReference type="PANTHER" id="PTHR19328:SF13">
    <property type="entry name" value="HIPL1 PROTEIN"/>
    <property type="match status" value="1"/>
</dbReference>
<evidence type="ECO:0000313" key="3">
    <source>
        <dbReference type="Proteomes" id="UP000075391"/>
    </source>
</evidence>
<dbReference type="Proteomes" id="UP000075391">
    <property type="component" value="Unassembled WGS sequence"/>
</dbReference>
<dbReference type="AlphaFoldDB" id="A0A150WHY6"/>
<reference evidence="2 3" key="1">
    <citation type="submission" date="2016-03" db="EMBL/GenBank/DDBJ databases">
        <authorList>
            <person name="Ploux O."/>
        </authorList>
    </citation>
    <scope>NUCLEOTIDE SEQUENCE [LARGE SCALE GENOMIC DNA]</scope>
    <source>
        <strain evidence="2 3">BER2</strain>
    </source>
</reference>
<dbReference type="PANTHER" id="PTHR19328">
    <property type="entry name" value="HEDGEHOG-INTERACTING PROTEIN"/>
    <property type="match status" value="1"/>
</dbReference>